<keyword evidence="2" id="KW-1133">Transmembrane helix</keyword>
<evidence type="ECO:0000256" key="1">
    <source>
        <dbReference type="SAM" id="MobiDB-lite"/>
    </source>
</evidence>
<evidence type="ECO:0000259" key="3">
    <source>
        <dbReference type="Pfam" id="PF01551"/>
    </source>
</evidence>
<evidence type="ECO:0000256" key="2">
    <source>
        <dbReference type="SAM" id="Phobius"/>
    </source>
</evidence>
<sequence>MRKRLFFPAGIGAEILLLLLIIGVWQGNMPNGTIDQKAADTVRTEGSAKKEELREPSEEESGEQAGEQKDDYIKWVEFHVSYEALNQAYTYDVETYQEEIHLNWVDLLAYLGARYGGDFKNFREKDMTEAAQKLLSGETTMEELTQDMQYYSYYREAYGAVLDGMVGEYKIERPKGDSGKKGWKKYYGLKAYCPIAKEFPYTDYDDFGVSRSYGYRRNHLGHDMMGQVGTPVIAVESGYIAVMGWNQYGGWRIGINSFDGRRYYYYAHLRQNIPFAEGLEEGDIVQAGDVIGYMGRTGYSTKENVNNIDTYHLHFGLQLIFDESQREGNHEIWVDVYPLVRFLSQNRSEVVRNDANKEWYRKYRIKDPAAEEYLKSKEKGK</sequence>
<organism evidence="4 5">
    <name type="scientific">Faecalicatena faecalis</name>
    <dbReference type="NCBI Taxonomy" id="2726362"/>
    <lineage>
        <taxon>Bacteria</taxon>
        <taxon>Bacillati</taxon>
        <taxon>Bacillota</taxon>
        <taxon>Clostridia</taxon>
        <taxon>Lachnospirales</taxon>
        <taxon>Lachnospiraceae</taxon>
        <taxon>Faecalicatena</taxon>
    </lineage>
</organism>
<comment type="caution">
    <text evidence="4">The sequence shown here is derived from an EMBL/GenBank/DDBJ whole genome shotgun (WGS) entry which is preliminary data.</text>
</comment>
<dbReference type="InterPro" id="IPR016047">
    <property type="entry name" value="M23ase_b-sheet_dom"/>
</dbReference>
<proteinExistence type="predicted"/>
<dbReference type="CDD" id="cd12797">
    <property type="entry name" value="M23_peptidase"/>
    <property type="match status" value="1"/>
</dbReference>
<reference evidence="4 5" key="1">
    <citation type="submission" date="2021-06" db="EMBL/GenBank/DDBJ databases">
        <title>Faecalicatena sp. nov. isolated from porcine feces.</title>
        <authorList>
            <person name="Oh B.S."/>
            <person name="Lee J.H."/>
        </authorList>
    </citation>
    <scope>NUCLEOTIDE SEQUENCE [LARGE SCALE GENOMIC DNA]</scope>
    <source>
        <strain evidence="4 5">AGMB00832</strain>
    </source>
</reference>
<dbReference type="RefSeq" id="WP_216239402.1">
    <property type="nucleotide sequence ID" value="NZ_JABACJ020000002.1"/>
</dbReference>
<dbReference type="Pfam" id="PF01551">
    <property type="entry name" value="Peptidase_M23"/>
    <property type="match status" value="1"/>
</dbReference>
<feature type="domain" description="M23ase beta-sheet core" evidence="3">
    <location>
        <begin position="218"/>
        <end position="318"/>
    </location>
</feature>
<feature type="region of interest" description="Disordered" evidence="1">
    <location>
        <begin position="38"/>
        <end position="67"/>
    </location>
</feature>
<gene>
    <name evidence="4" type="ORF">HGO97_003290</name>
</gene>
<evidence type="ECO:0000313" key="5">
    <source>
        <dbReference type="Proteomes" id="UP000723714"/>
    </source>
</evidence>
<dbReference type="EMBL" id="JABACJ020000002">
    <property type="protein sequence ID" value="MBU3874838.1"/>
    <property type="molecule type" value="Genomic_DNA"/>
</dbReference>
<evidence type="ECO:0000313" key="4">
    <source>
        <dbReference type="EMBL" id="MBU3874838.1"/>
    </source>
</evidence>
<keyword evidence="2" id="KW-0812">Transmembrane</keyword>
<feature type="transmembrane region" description="Helical" evidence="2">
    <location>
        <begin position="5"/>
        <end position="25"/>
    </location>
</feature>
<keyword evidence="2" id="KW-0472">Membrane</keyword>
<keyword evidence="5" id="KW-1185">Reference proteome</keyword>
<dbReference type="PANTHER" id="PTHR21666">
    <property type="entry name" value="PEPTIDASE-RELATED"/>
    <property type="match status" value="1"/>
</dbReference>
<dbReference type="InterPro" id="IPR050570">
    <property type="entry name" value="Cell_wall_metabolism_enzyme"/>
</dbReference>
<accession>A0ABS6D001</accession>
<protein>
    <submittedName>
        <fullName evidence="4">M23 family metallopeptidase</fullName>
    </submittedName>
</protein>
<feature type="compositionally biased region" description="Basic and acidic residues" evidence="1">
    <location>
        <begin position="38"/>
        <end position="56"/>
    </location>
</feature>
<name>A0ABS6D001_9FIRM</name>
<dbReference type="Proteomes" id="UP000723714">
    <property type="component" value="Unassembled WGS sequence"/>
</dbReference>
<dbReference type="PANTHER" id="PTHR21666:SF289">
    <property type="entry name" value="L-ALA--D-GLU ENDOPEPTIDASE"/>
    <property type="match status" value="1"/>
</dbReference>